<dbReference type="AlphaFoldDB" id="A0A9P6W6S4"/>
<feature type="compositionally biased region" description="Basic and acidic residues" evidence="2">
    <location>
        <begin position="112"/>
        <end position="121"/>
    </location>
</feature>
<feature type="region of interest" description="Disordered" evidence="2">
    <location>
        <begin position="97"/>
        <end position="121"/>
    </location>
</feature>
<evidence type="ECO:0000313" key="5">
    <source>
        <dbReference type="Proteomes" id="UP000750334"/>
    </source>
</evidence>
<accession>A0A9P6W6S4</accession>
<protein>
    <submittedName>
        <fullName evidence="4">Branchpoint-bridging protein</fullName>
    </submittedName>
</protein>
<proteinExistence type="predicted"/>
<name>A0A9P6W6S4_MAUEX</name>
<evidence type="ECO:0000256" key="2">
    <source>
        <dbReference type="SAM" id="MobiDB-lite"/>
    </source>
</evidence>
<dbReference type="OrthoDB" id="4042536at2759"/>
<evidence type="ECO:0000256" key="1">
    <source>
        <dbReference type="SAM" id="Coils"/>
    </source>
</evidence>
<keyword evidence="1" id="KW-0175">Coiled coil</keyword>
<keyword evidence="5" id="KW-1185">Reference proteome</keyword>
<comment type="caution">
    <text evidence="4">The sequence shown here is derived from an EMBL/GenBank/DDBJ whole genome shotgun (WGS) entry which is preliminary data.</text>
</comment>
<feature type="domain" description="Spindle pole component Bbp1 N-terminal" evidence="3">
    <location>
        <begin position="27"/>
        <end position="182"/>
    </location>
</feature>
<gene>
    <name evidence="4" type="primary">BBP1</name>
    <name evidence="4" type="ORF">C6P45_000661</name>
</gene>
<sequence length="379" mass="45609">MDLYDRPQDDIIVNEPQQLNNTTTDENIFHWIKDAIFNKKISPSKKYKEMATDTTQTRLRSNNHHLRSNSLDGLTESFYQKYDLLHDNETQYNIPYESSPWRQQQQQQQYQEETRSVGRSQDFNKLRQESLRSPPNVHPRIVQNNRNIDDTFYNRGNNKRWNDEMYYNSPRQGDPLLNKLFNNNKNDDNDNVIRSKQKGVPKTFPGNFPTPMRYQEPITKEIGSNKHNERSIQVERVYDNLLNQLATNTNQLHKLDESMERSKNEIRTKENYYKQNYEMIKNDYMISLKDSQKILDRSIELTKNNRQLKAENATLREDIKYEKEFHLQQMDILKSDMKEAELSYKKRVETMERLLEETYITIENLKGRNERLEYEINRI</sequence>
<reference evidence="4 5" key="1">
    <citation type="submission" date="2020-11" db="EMBL/GenBank/DDBJ databases">
        <title>Kefir isolates.</title>
        <authorList>
            <person name="Marcisauskas S."/>
            <person name="Kim Y."/>
            <person name="Blasche S."/>
        </authorList>
    </citation>
    <scope>NUCLEOTIDE SEQUENCE [LARGE SCALE GENOMIC DNA]</scope>
    <source>
        <strain evidence="4 5">OG2</strain>
    </source>
</reference>
<dbReference type="Pfam" id="PF15271">
    <property type="entry name" value="BBP1_N"/>
    <property type="match status" value="1"/>
</dbReference>
<feature type="coiled-coil region" evidence="1">
    <location>
        <begin position="298"/>
        <end position="375"/>
    </location>
</feature>
<organism evidence="4 5">
    <name type="scientific">Maudiozyma exigua</name>
    <name type="common">Yeast</name>
    <name type="synonym">Kazachstania exigua</name>
    <dbReference type="NCBI Taxonomy" id="34358"/>
    <lineage>
        <taxon>Eukaryota</taxon>
        <taxon>Fungi</taxon>
        <taxon>Dikarya</taxon>
        <taxon>Ascomycota</taxon>
        <taxon>Saccharomycotina</taxon>
        <taxon>Saccharomycetes</taxon>
        <taxon>Saccharomycetales</taxon>
        <taxon>Saccharomycetaceae</taxon>
        <taxon>Maudiozyma</taxon>
    </lineage>
</organism>
<evidence type="ECO:0000259" key="3">
    <source>
        <dbReference type="Pfam" id="PF15271"/>
    </source>
</evidence>
<evidence type="ECO:0000313" key="4">
    <source>
        <dbReference type="EMBL" id="KAG0664287.1"/>
    </source>
</evidence>
<feature type="coiled-coil region" evidence="1">
    <location>
        <begin position="238"/>
        <end position="265"/>
    </location>
</feature>
<dbReference type="EMBL" id="PUHR01000122">
    <property type="protein sequence ID" value="KAG0664287.1"/>
    <property type="molecule type" value="Genomic_DNA"/>
</dbReference>
<dbReference type="Proteomes" id="UP000750334">
    <property type="component" value="Unassembled WGS sequence"/>
</dbReference>
<dbReference type="InterPro" id="IPR029328">
    <property type="entry name" value="Bbp1_N"/>
</dbReference>